<organism evidence="2 3">
    <name type="scientific">Mytilus coruscus</name>
    <name type="common">Sea mussel</name>
    <dbReference type="NCBI Taxonomy" id="42192"/>
    <lineage>
        <taxon>Eukaryota</taxon>
        <taxon>Metazoa</taxon>
        <taxon>Spiralia</taxon>
        <taxon>Lophotrochozoa</taxon>
        <taxon>Mollusca</taxon>
        <taxon>Bivalvia</taxon>
        <taxon>Autobranchia</taxon>
        <taxon>Pteriomorphia</taxon>
        <taxon>Mytilida</taxon>
        <taxon>Mytiloidea</taxon>
        <taxon>Mytilidae</taxon>
        <taxon>Mytilinae</taxon>
        <taxon>Mytilus</taxon>
    </lineage>
</organism>
<dbReference type="AlphaFoldDB" id="A0A6J8AAQ6"/>
<feature type="region of interest" description="Disordered" evidence="1">
    <location>
        <begin position="1"/>
        <end position="71"/>
    </location>
</feature>
<feature type="compositionally biased region" description="Low complexity" evidence="1">
    <location>
        <begin position="48"/>
        <end position="66"/>
    </location>
</feature>
<feature type="compositionally biased region" description="Polar residues" evidence="1">
    <location>
        <begin position="87"/>
        <end position="118"/>
    </location>
</feature>
<accession>A0A6J8AAQ6</accession>
<keyword evidence="3" id="KW-1185">Reference proteome</keyword>
<proteinExistence type="predicted"/>
<feature type="region of interest" description="Disordered" evidence="1">
    <location>
        <begin position="87"/>
        <end position="163"/>
    </location>
</feature>
<feature type="compositionally biased region" description="Basic and acidic residues" evidence="1">
    <location>
        <begin position="1"/>
        <end position="37"/>
    </location>
</feature>
<evidence type="ECO:0000256" key="1">
    <source>
        <dbReference type="SAM" id="MobiDB-lite"/>
    </source>
</evidence>
<feature type="compositionally biased region" description="Basic and acidic residues" evidence="1">
    <location>
        <begin position="138"/>
        <end position="153"/>
    </location>
</feature>
<evidence type="ECO:0000313" key="2">
    <source>
        <dbReference type="EMBL" id="CAC5364613.1"/>
    </source>
</evidence>
<dbReference type="OrthoDB" id="10067251at2759"/>
<sequence length="298" mass="34342">MWTPDTKHEEEKSKAVWQTHEEHFDNKEKKYGDESIMKLKPPARSKGNNDIQQNNVNINTTPNQRNVSRNTNTGTYAAVASKSTLTKIDNTALRNKSSKKPNTLSRNPSPEHFQQNNDEWIVVNNRERGCGGRRGRSREKIDNSDRGGRDGGITKRGGNSRGFKFAPIPYSNVPELKANINNFSRRLRFKEEFGNKRDFDKSLLRNKSNYTPKPGKDNYLDTYIETITKFPVRTRKCKHNLTRNEQDALKSPEDDDSIIIQEADKGGAIIIMDADFYKEKVLEQLNDEEYYKKLTNKP</sequence>
<reference evidence="2 3" key="1">
    <citation type="submission" date="2020-06" db="EMBL/GenBank/DDBJ databases">
        <authorList>
            <person name="Li R."/>
            <person name="Bekaert M."/>
        </authorList>
    </citation>
    <scope>NUCLEOTIDE SEQUENCE [LARGE SCALE GENOMIC DNA]</scope>
    <source>
        <strain evidence="3">wild</strain>
    </source>
</reference>
<dbReference type="Proteomes" id="UP000507470">
    <property type="component" value="Unassembled WGS sequence"/>
</dbReference>
<name>A0A6J8AAQ6_MYTCO</name>
<protein>
    <submittedName>
        <fullName evidence="2">Uncharacterized protein</fullName>
    </submittedName>
</protein>
<evidence type="ECO:0000313" key="3">
    <source>
        <dbReference type="Proteomes" id="UP000507470"/>
    </source>
</evidence>
<gene>
    <name evidence="2" type="ORF">MCOR_5595</name>
</gene>
<dbReference type="EMBL" id="CACVKT020001043">
    <property type="protein sequence ID" value="CAC5364613.1"/>
    <property type="molecule type" value="Genomic_DNA"/>
</dbReference>